<dbReference type="PROSITE" id="PS50932">
    <property type="entry name" value="HTH_LACI_2"/>
    <property type="match status" value="1"/>
</dbReference>
<dbReference type="PANTHER" id="PTHR30146:SF109">
    <property type="entry name" value="HTH-TYPE TRANSCRIPTIONAL REGULATOR GALS"/>
    <property type="match status" value="1"/>
</dbReference>
<reference evidence="6" key="1">
    <citation type="journal article" date="2021" name="PeerJ">
        <title>Extensive microbial diversity within the chicken gut microbiome revealed by metagenomics and culture.</title>
        <authorList>
            <person name="Gilroy R."/>
            <person name="Ravi A."/>
            <person name="Getino M."/>
            <person name="Pursley I."/>
            <person name="Horton D.L."/>
            <person name="Alikhan N.F."/>
            <person name="Baker D."/>
            <person name="Gharbi K."/>
            <person name="Hall N."/>
            <person name="Watson M."/>
            <person name="Adriaenssens E.M."/>
            <person name="Foster-Nyarko E."/>
            <person name="Jarju S."/>
            <person name="Secka A."/>
            <person name="Antonio M."/>
            <person name="Oren A."/>
            <person name="Chaudhuri R.R."/>
            <person name="La Ragione R."/>
            <person name="Hildebrand F."/>
            <person name="Pallen M.J."/>
        </authorList>
    </citation>
    <scope>NUCLEOTIDE SEQUENCE</scope>
    <source>
        <strain evidence="6">ChiBcec1-1630</strain>
    </source>
</reference>
<evidence type="ECO:0000313" key="6">
    <source>
        <dbReference type="EMBL" id="HJC87837.1"/>
    </source>
</evidence>
<keyword evidence="1" id="KW-0805">Transcription regulation</keyword>
<evidence type="ECO:0000256" key="1">
    <source>
        <dbReference type="ARBA" id="ARBA00023015"/>
    </source>
</evidence>
<evidence type="ECO:0000259" key="5">
    <source>
        <dbReference type="PROSITE" id="PS50932"/>
    </source>
</evidence>
<evidence type="ECO:0000256" key="2">
    <source>
        <dbReference type="ARBA" id="ARBA00023125"/>
    </source>
</evidence>
<keyword evidence="3" id="KW-0804">Transcription</keyword>
<dbReference type="InterPro" id="IPR046335">
    <property type="entry name" value="LacI/GalR-like_sensor"/>
</dbReference>
<dbReference type="EMBL" id="DWVS01000188">
    <property type="protein sequence ID" value="HJC87837.1"/>
    <property type="molecule type" value="Genomic_DNA"/>
</dbReference>
<dbReference type="GO" id="GO:0000976">
    <property type="term" value="F:transcription cis-regulatory region binding"/>
    <property type="evidence" value="ECO:0007669"/>
    <property type="project" value="TreeGrafter"/>
</dbReference>
<dbReference type="GO" id="GO:0003700">
    <property type="term" value="F:DNA-binding transcription factor activity"/>
    <property type="evidence" value="ECO:0007669"/>
    <property type="project" value="TreeGrafter"/>
</dbReference>
<dbReference type="InterPro" id="IPR000843">
    <property type="entry name" value="HTH_LacI"/>
</dbReference>
<dbReference type="InterPro" id="IPR010982">
    <property type="entry name" value="Lambda_DNA-bd_dom_sf"/>
</dbReference>
<accession>A0A9D2TRB9</accession>
<name>A0A9D2TRB9_9FIRM</name>
<dbReference type="CDD" id="cd01392">
    <property type="entry name" value="HTH_LacI"/>
    <property type="match status" value="1"/>
</dbReference>
<evidence type="ECO:0000256" key="4">
    <source>
        <dbReference type="SAM" id="MobiDB-lite"/>
    </source>
</evidence>
<feature type="region of interest" description="Disordered" evidence="4">
    <location>
        <begin position="215"/>
        <end position="236"/>
    </location>
</feature>
<keyword evidence="2" id="KW-0238">DNA-binding</keyword>
<dbReference type="PRINTS" id="PR00036">
    <property type="entry name" value="HTHLACI"/>
</dbReference>
<dbReference type="InterPro" id="IPR028082">
    <property type="entry name" value="Peripla_BP_I"/>
</dbReference>
<dbReference type="Pfam" id="PF13377">
    <property type="entry name" value="Peripla_BP_3"/>
    <property type="match status" value="1"/>
</dbReference>
<dbReference type="CDD" id="cd06267">
    <property type="entry name" value="PBP1_LacI_sugar_binding-like"/>
    <property type="match status" value="1"/>
</dbReference>
<gene>
    <name evidence="6" type="ORF">H9926_07475</name>
</gene>
<protein>
    <submittedName>
        <fullName evidence="6">LacI family transcriptional regulator</fullName>
    </submittedName>
</protein>
<comment type="caution">
    <text evidence="6">The sequence shown here is derived from an EMBL/GenBank/DDBJ whole genome shotgun (WGS) entry which is preliminary data.</text>
</comment>
<dbReference type="SMART" id="SM00354">
    <property type="entry name" value="HTH_LACI"/>
    <property type="match status" value="1"/>
</dbReference>
<reference evidence="6" key="2">
    <citation type="submission" date="2021-04" db="EMBL/GenBank/DDBJ databases">
        <authorList>
            <person name="Gilroy R."/>
        </authorList>
    </citation>
    <scope>NUCLEOTIDE SEQUENCE</scope>
    <source>
        <strain evidence="6">ChiBcec1-1630</strain>
    </source>
</reference>
<proteinExistence type="predicted"/>
<dbReference type="AlphaFoldDB" id="A0A9D2TRB9"/>
<evidence type="ECO:0000256" key="3">
    <source>
        <dbReference type="ARBA" id="ARBA00023163"/>
    </source>
</evidence>
<organism evidence="6 7">
    <name type="scientific">Candidatus Eisenbergiella intestinigallinarum</name>
    <dbReference type="NCBI Taxonomy" id="2838549"/>
    <lineage>
        <taxon>Bacteria</taxon>
        <taxon>Bacillati</taxon>
        <taxon>Bacillota</taxon>
        <taxon>Clostridia</taxon>
        <taxon>Lachnospirales</taxon>
        <taxon>Lachnospiraceae</taxon>
        <taxon>Eisenbergiella</taxon>
    </lineage>
</organism>
<dbReference type="Gene3D" id="1.10.260.40">
    <property type="entry name" value="lambda repressor-like DNA-binding domains"/>
    <property type="match status" value="1"/>
</dbReference>
<dbReference type="SUPFAM" id="SSF53822">
    <property type="entry name" value="Periplasmic binding protein-like I"/>
    <property type="match status" value="1"/>
</dbReference>
<evidence type="ECO:0000313" key="7">
    <source>
        <dbReference type="Proteomes" id="UP000823922"/>
    </source>
</evidence>
<dbReference type="Gene3D" id="3.40.50.2300">
    <property type="match status" value="2"/>
</dbReference>
<dbReference type="Proteomes" id="UP000823922">
    <property type="component" value="Unassembled WGS sequence"/>
</dbReference>
<sequence>MKGGLLTNIYDISKLAGVSIATVSRVLNGSDKVSETTRQKVLEVMEQNGYTPNAFARGLGLNTMRTVGILCADSSDIYLARVIYLLERELWKNSYASMLCCTGYNQEEKEKYLQLLMSRNVDALILAGSQFIEEKAEDNAYLYDAAKKVPVFLLNGVLSGSGAYSVVCDDALAVKEMTEELLELGCKRPIFLYRSLSYSGKQKLSGFCRALTEHAPKGPDSSEQHASSKHALVEGGNPEDERAFLCPAGIPETARFLRDLEARGVSFDACLATDDELAAGAVKYALGAGKRIPEDIQITGYNNSLLSICSTPEITTADNRVEFLCTTAVSLLMQVLEGKDVPERTMYSANLIRRATTKCREPQP</sequence>
<feature type="domain" description="HTH lacI-type" evidence="5">
    <location>
        <begin position="7"/>
        <end position="61"/>
    </location>
</feature>
<dbReference type="Pfam" id="PF00356">
    <property type="entry name" value="LacI"/>
    <property type="match status" value="1"/>
</dbReference>
<dbReference type="SUPFAM" id="SSF47413">
    <property type="entry name" value="lambda repressor-like DNA-binding domains"/>
    <property type="match status" value="1"/>
</dbReference>
<dbReference type="PANTHER" id="PTHR30146">
    <property type="entry name" value="LACI-RELATED TRANSCRIPTIONAL REPRESSOR"/>
    <property type="match status" value="1"/>
</dbReference>